<dbReference type="PROSITE" id="PS50113">
    <property type="entry name" value="PAC"/>
    <property type="match status" value="1"/>
</dbReference>
<dbReference type="InterPro" id="IPR000014">
    <property type="entry name" value="PAS"/>
</dbReference>
<dbReference type="SMART" id="SM00387">
    <property type="entry name" value="HATPase_c"/>
    <property type="match status" value="1"/>
</dbReference>
<dbReference type="InterPro" id="IPR036890">
    <property type="entry name" value="HATPase_C_sf"/>
</dbReference>
<evidence type="ECO:0000256" key="4">
    <source>
        <dbReference type="ARBA" id="ARBA00022679"/>
    </source>
</evidence>
<dbReference type="Proteomes" id="UP000664807">
    <property type="component" value="Unassembled WGS sequence"/>
</dbReference>
<dbReference type="EC" id="2.7.13.3" evidence="2"/>
<dbReference type="InterPro" id="IPR004358">
    <property type="entry name" value="Sig_transdc_His_kin-like_C"/>
</dbReference>
<evidence type="ECO:0000256" key="2">
    <source>
        <dbReference type="ARBA" id="ARBA00012438"/>
    </source>
</evidence>
<dbReference type="CDD" id="cd00082">
    <property type="entry name" value="HisKA"/>
    <property type="match status" value="1"/>
</dbReference>
<dbReference type="Gene3D" id="1.10.287.130">
    <property type="match status" value="1"/>
</dbReference>
<sequence length="365" mass="41997">MFKNIFTQTDMKQTPKKRFSELEQQKNALDQSAMVAITDTSGNITYVNNKFCEVSQYTSQELIGQNHRIINSGLHDNSFFRNLWRTISSGNTWQGEIRNQAKDNSYYWVYTTIVPFLDENGQPYQYVSIRFDITNQKKQELELLHRNEQLADFCSIVSHNLRAPLSNLILLTSMIEKSNDVNEQKELVEMISKPVNLLNETFNELVESIQVLNNPKIQKEELYFQDCFDQVIGTLNVKQLFPEIVIITNFNDASHIIYPKNYLISIFHNLISNAIKYRSPNRTLIIKIATYKANSSIWLKVADNGLGIDLEAYGNKLFGLQKTFHGNEDAKGFGLFMTKTQVQSMGGIIFAESEPDLGSTFYVKF</sequence>
<dbReference type="InterPro" id="IPR000700">
    <property type="entry name" value="PAS-assoc_C"/>
</dbReference>
<dbReference type="SUPFAM" id="SSF55874">
    <property type="entry name" value="ATPase domain of HSP90 chaperone/DNA topoisomerase II/histidine kinase"/>
    <property type="match status" value="1"/>
</dbReference>
<dbReference type="InterPro" id="IPR005467">
    <property type="entry name" value="His_kinase_dom"/>
</dbReference>
<dbReference type="CDD" id="cd00130">
    <property type="entry name" value="PAS"/>
    <property type="match status" value="1"/>
</dbReference>
<dbReference type="InterPro" id="IPR003594">
    <property type="entry name" value="HATPase_dom"/>
</dbReference>
<evidence type="ECO:0000256" key="3">
    <source>
        <dbReference type="ARBA" id="ARBA00022553"/>
    </source>
</evidence>
<dbReference type="Pfam" id="PF13426">
    <property type="entry name" value="PAS_9"/>
    <property type="match status" value="1"/>
</dbReference>
<dbReference type="InterPro" id="IPR035965">
    <property type="entry name" value="PAS-like_dom_sf"/>
</dbReference>
<dbReference type="SUPFAM" id="SSF47384">
    <property type="entry name" value="Homodimeric domain of signal transducing histidine kinase"/>
    <property type="match status" value="1"/>
</dbReference>
<evidence type="ECO:0000313" key="9">
    <source>
        <dbReference type="EMBL" id="MBO0340255.1"/>
    </source>
</evidence>
<evidence type="ECO:0000256" key="1">
    <source>
        <dbReference type="ARBA" id="ARBA00000085"/>
    </source>
</evidence>
<evidence type="ECO:0000259" key="7">
    <source>
        <dbReference type="PROSITE" id="PS50112"/>
    </source>
</evidence>
<dbReference type="PANTHER" id="PTHR43304">
    <property type="entry name" value="PHYTOCHROME-LIKE PROTEIN CPH1"/>
    <property type="match status" value="1"/>
</dbReference>
<evidence type="ECO:0000256" key="5">
    <source>
        <dbReference type="ARBA" id="ARBA00022777"/>
    </source>
</evidence>
<evidence type="ECO:0000313" key="10">
    <source>
        <dbReference type="Proteomes" id="UP000664807"/>
    </source>
</evidence>
<dbReference type="PANTHER" id="PTHR43304:SF1">
    <property type="entry name" value="PAC DOMAIN-CONTAINING PROTEIN"/>
    <property type="match status" value="1"/>
</dbReference>
<feature type="domain" description="PAS" evidence="7">
    <location>
        <begin position="35"/>
        <end position="66"/>
    </location>
</feature>
<reference evidence="9 10" key="1">
    <citation type="submission" date="2021-03" db="EMBL/GenBank/DDBJ databases">
        <title>Muricauda lutimaris sp. nov. and Muricauda ruestringensis sp. nov, two marine members of the Flavobacteriaceae isolated from deep sea sediments of Western Pacific.</title>
        <authorList>
            <person name="Zhao S."/>
            <person name="Liu R."/>
        </authorList>
    </citation>
    <scope>NUCLEOTIDE SEQUENCE [LARGE SCALE GENOMIC DNA]</scope>
    <source>
        <strain evidence="9 10">BC31-3-A3</strain>
    </source>
</reference>
<dbReference type="PROSITE" id="PS50112">
    <property type="entry name" value="PAS"/>
    <property type="match status" value="1"/>
</dbReference>
<keyword evidence="10" id="KW-1185">Reference proteome</keyword>
<dbReference type="InterPro" id="IPR036097">
    <property type="entry name" value="HisK_dim/P_sf"/>
</dbReference>
<comment type="catalytic activity">
    <reaction evidence="1">
        <text>ATP + protein L-histidine = ADP + protein N-phospho-L-histidine.</text>
        <dbReference type="EC" id="2.7.13.3"/>
    </reaction>
</comment>
<dbReference type="InterPro" id="IPR003661">
    <property type="entry name" value="HisK_dim/P_dom"/>
</dbReference>
<feature type="domain" description="Histidine kinase" evidence="6">
    <location>
        <begin position="156"/>
        <end position="365"/>
    </location>
</feature>
<evidence type="ECO:0000259" key="6">
    <source>
        <dbReference type="PROSITE" id="PS50109"/>
    </source>
</evidence>
<protein>
    <recommendedName>
        <fullName evidence="2">histidine kinase</fullName>
        <ecNumber evidence="2">2.7.13.3</ecNumber>
    </recommendedName>
</protein>
<comment type="caution">
    <text evidence="9">The sequence shown here is derived from an EMBL/GenBank/DDBJ whole genome shotgun (WGS) entry which is preliminary data.</text>
</comment>
<dbReference type="InterPro" id="IPR001610">
    <property type="entry name" value="PAC"/>
</dbReference>
<dbReference type="EMBL" id="JAFLNM010000001">
    <property type="protein sequence ID" value="MBO0340255.1"/>
    <property type="molecule type" value="Genomic_DNA"/>
</dbReference>
<dbReference type="SUPFAM" id="SSF55785">
    <property type="entry name" value="PYP-like sensor domain (PAS domain)"/>
    <property type="match status" value="1"/>
</dbReference>
<organism evidence="9 10">
    <name type="scientific">Flagellimonas profundi</name>
    <dbReference type="NCBI Taxonomy" id="2915620"/>
    <lineage>
        <taxon>Bacteria</taxon>
        <taxon>Pseudomonadati</taxon>
        <taxon>Bacteroidota</taxon>
        <taxon>Flavobacteriia</taxon>
        <taxon>Flavobacteriales</taxon>
        <taxon>Flavobacteriaceae</taxon>
        <taxon>Flagellimonas</taxon>
    </lineage>
</organism>
<proteinExistence type="predicted"/>
<keyword evidence="3" id="KW-0597">Phosphoprotein</keyword>
<evidence type="ECO:0000259" key="8">
    <source>
        <dbReference type="PROSITE" id="PS50113"/>
    </source>
</evidence>
<dbReference type="Pfam" id="PF02518">
    <property type="entry name" value="HATPase_c"/>
    <property type="match status" value="1"/>
</dbReference>
<keyword evidence="4" id="KW-0808">Transferase</keyword>
<gene>
    <name evidence="9" type="ORF">J0654_01305</name>
</gene>
<dbReference type="PROSITE" id="PS50109">
    <property type="entry name" value="HIS_KIN"/>
    <property type="match status" value="1"/>
</dbReference>
<dbReference type="Gene3D" id="3.30.450.20">
    <property type="entry name" value="PAS domain"/>
    <property type="match status" value="1"/>
</dbReference>
<dbReference type="Gene3D" id="3.30.565.10">
    <property type="entry name" value="Histidine kinase-like ATPase, C-terminal domain"/>
    <property type="match status" value="1"/>
</dbReference>
<name>A0ABS3FC24_9FLAO</name>
<keyword evidence="5" id="KW-0418">Kinase</keyword>
<dbReference type="RefSeq" id="WP_207025913.1">
    <property type="nucleotide sequence ID" value="NZ_JAFLNM010000001.1"/>
</dbReference>
<dbReference type="InterPro" id="IPR052162">
    <property type="entry name" value="Sensor_kinase/Photoreceptor"/>
</dbReference>
<feature type="domain" description="PAC" evidence="8">
    <location>
        <begin position="93"/>
        <end position="145"/>
    </location>
</feature>
<dbReference type="NCBIfam" id="TIGR00229">
    <property type="entry name" value="sensory_box"/>
    <property type="match status" value="1"/>
</dbReference>
<accession>A0ABS3FC24</accession>
<dbReference type="SMART" id="SM00086">
    <property type="entry name" value="PAC"/>
    <property type="match status" value="1"/>
</dbReference>
<dbReference type="PRINTS" id="PR00344">
    <property type="entry name" value="BCTRLSENSOR"/>
</dbReference>